<protein>
    <recommendedName>
        <fullName evidence="6">Radical SAM core domain-containing protein</fullName>
    </recommendedName>
</protein>
<reference evidence="7 8" key="1">
    <citation type="submission" date="2016-11" db="EMBL/GenBank/DDBJ databases">
        <authorList>
            <person name="Jaros S."/>
            <person name="Januszkiewicz K."/>
            <person name="Wedrychowicz H."/>
        </authorList>
    </citation>
    <scope>NUCLEOTIDE SEQUENCE [LARGE SCALE GENOMIC DNA]</scope>
    <source>
        <strain evidence="7 8">DSM 15930</strain>
    </source>
</reference>
<evidence type="ECO:0000256" key="4">
    <source>
        <dbReference type="ARBA" id="ARBA00023004"/>
    </source>
</evidence>
<evidence type="ECO:0000256" key="5">
    <source>
        <dbReference type="ARBA" id="ARBA00023014"/>
    </source>
</evidence>
<dbReference type="Proteomes" id="UP000184038">
    <property type="component" value="Unassembled WGS sequence"/>
</dbReference>
<dbReference type="SFLD" id="SFLDG01384">
    <property type="entry name" value="thioether_bond_formation_requi"/>
    <property type="match status" value="1"/>
</dbReference>
<dbReference type="CDD" id="cd01335">
    <property type="entry name" value="Radical_SAM"/>
    <property type="match status" value="1"/>
</dbReference>
<dbReference type="PANTHER" id="PTHR43273:SF8">
    <property type="entry name" value="RADICAL SAM DOMAIN PROTEIN"/>
    <property type="match status" value="1"/>
</dbReference>
<dbReference type="NCBIfam" id="TIGR04085">
    <property type="entry name" value="rSAM_more_4Fe4S"/>
    <property type="match status" value="1"/>
</dbReference>
<keyword evidence="5" id="KW-0411">Iron-sulfur</keyword>
<dbReference type="EMBL" id="FRCP01000018">
    <property type="protein sequence ID" value="SHM82256.1"/>
    <property type="molecule type" value="Genomic_DNA"/>
</dbReference>
<evidence type="ECO:0000259" key="6">
    <source>
        <dbReference type="PROSITE" id="PS51918"/>
    </source>
</evidence>
<sequence length="469" mass="54500">MAFITYTTKPENYYVYDANCNSVLRIKKEHYEALSMKNGKDTYQVTVEDFQKKGFLMSSGIKKIEHPAINMLKYQLGSCINSITFQMTQNCNLRCSYCPYSNDQIYKQRHHNTGMISWEIIKKGIDFLKEHSKDAETIYVAFYGGEPLLNKKLIIDAMDYTMLNIKEKKISFGMTTNATLLNDATLSELDKYDISIMVSLDGGRKEHNQNRKFANGEGSFDIVERNVKNIKENYPKLFSKLKFNTVIAPGSNYSSIWDFFKDENNIFDFNKVNFNTLSRNYTDEDIQYDAAFFEERNYETLKAYLMLLGKFDKQNISEHKSDIEHIFSFKEMFIPRKEVPEIAHPRGTCIPGVKKLFVDIYGNFYPCERVDENSEIMRIGNLENGFDIERVTRLLSIGTTTEKICKECWAFNCCTICPASADDGKSLEYSADFKLKKCHGVKENALENIKDYTMLKEFGFEFRMEELLK</sequence>
<dbReference type="SUPFAM" id="SSF102114">
    <property type="entry name" value="Radical SAM enzymes"/>
    <property type="match status" value="1"/>
</dbReference>
<dbReference type="InterPro" id="IPR058240">
    <property type="entry name" value="rSAM_sf"/>
</dbReference>
<dbReference type="InterPro" id="IPR007197">
    <property type="entry name" value="rSAM"/>
</dbReference>
<dbReference type="InterPro" id="IPR023885">
    <property type="entry name" value="4Fe4S-binding_SPASM_dom"/>
</dbReference>
<dbReference type="PANTHER" id="PTHR43273">
    <property type="entry name" value="ANAEROBIC SULFATASE-MATURATING ENZYME HOMOLOG ASLB-RELATED"/>
    <property type="match status" value="1"/>
</dbReference>
<gene>
    <name evidence="7" type="ORF">SAMN02746066_03437</name>
</gene>
<dbReference type="AlphaFoldDB" id="A0A1M7LVU8"/>
<dbReference type="InterPro" id="IPR023867">
    <property type="entry name" value="Sulphatase_maturase_rSAM"/>
</dbReference>
<dbReference type="OrthoDB" id="9808591at2"/>
<organism evidence="7 8">
    <name type="scientific">Anaerosporobacter mobilis DSM 15930</name>
    <dbReference type="NCBI Taxonomy" id="1120996"/>
    <lineage>
        <taxon>Bacteria</taxon>
        <taxon>Bacillati</taxon>
        <taxon>Bacillota</taxon>
        <taxon>Clostridia</taxon>
        <taxon>Lachnospirales</taxon>
        <taxon>Lachnospiraceae</taxon>
        <taxon>Anaerosporobacter</taxon>
    </lineage>
</organism>
<keyword evidence="3" id="KW-0479">Metal-binding</keyword>
<dbReference type="Gene3D" id="3.20.20.70">
    <property type="entry name" value="Aldolase class I"/>
    <property type="match status" value="1"/>
</dbReference>
<keyword evidence="2" id="KW-0949">S-adenosyl-L-methionine</keyword>
<evidence type="ECO:0000313" key="7">
    <source>
        <dbReference type="EMBL" id="SHM82256.1"/>
    </source>
</evidence>
<dbReference type="STRING" id="1120996.SAMN02746066_03437"/>
<dbReference type="InterPro" id="IPR013785">
    <property type="entry name" value="Aldolase_TIM"/>
</dbReference>
<keyword evidence="8" id="KW-1185">Reference proteome</keyword>
<evidence type="ECO:0000256" key="2">
    <source>
        <dbReference type="ARBA" id="ARBA00022691"/>
    </source>
</evidence>
<accession>A0A1M7LVU8</accession>
<dbReference type="SFLD" id="SFLDS00029">
    <property type="entry name" value="Radical_SAM"/>
    <property type="match status" value="1"/>
</dbReference>
<feature type="domain" description="Radical SAM core" evidence="6">
    <location>
        <begin position="72"/>
        <end position="308"/>
    </location>
</feature>
<dbReference type="PROSITE" id="PS51918">
    <property type="entry name" value="RADICAL_SAM"/>
    <property type="match status" value="1"/>
</dbReference>
<dbReference type="GO" id="GO:0016491">
    <property type="term" value="F:oxidoreductase activity"/>
    <property type="evidence" value="ECO:0007669"/>
    <property type="project" value="InterPro"/>
</dbReference>
<dbReference type="GO" id="GO:0051536">
    <property type="term" value="F:iron-sulfur cluster binding"/>
    <property type="evidence" value="ECO:0007669"/>
    <property type="project" value="UniProtKB-KW"/>
</dbReference>
<proteinExistence type="predicted"/>
<comment type="cofactor">
    <cofactor evidence="1">
        <name>[4Fe-4S] cluster</name>
        <dbReference type="ChEBI" id="CHEBI:49883"/>
    </cofactor>
</comment>
<dbReference type="SFLD" id="SFLDG01067">
    <property type="entry name" value="SPASM/twitch_domain_containing"/>
    <property type="match status" value="1"/>
</dbReference>
<evidence type="ECO:0000256" key="3">
    <source>
        <dbReference type="ARBA" id="ARBA00022723"/>
    </source>
</evidence>
<dbReference type="Pfam" id="PF04055">
    <property type="entry name" value="Radical_SAM"/>
    <property type="match status" value="1"/>
</dbReference>
<evidence type="ECO:0000313" key="8">
    <source>
        <dbReference type="Proteomes" id="UP000184038"/>
    </source>
</evidence>
<dbReference type="SFLD" id="SFLDG01386">
    <property type="entry name" value="main_SPASM_domain-containing"/>
    <property type="match status" value="1"/>
</dbReference>
<evidence type="ECO:0000256" key="1">
    <source>
        <dbReference type="ARBA" id="ARBA00001966"/>
    </source>
</evidence>
<keyword evidence="4" id="KW-0408">Iron</keyword>
<name>A0A1M7LVU8_9FIRM</name>
<dbReference type="GO" id="GO:0046872">
    <property type="term" value="F:metal ion binding"/>
    <property type="evidence" value="ECO:0007669"/>
    <property type="project" value="UniProtKB-KW"/>
</dbReference>